<dbReference type="GO" id="GO:0004553">
    <property type="term" value="F:hydrolase activity, hydrolyzing O-glycosyl compounds"/>
    <property type="evidence" value="ECO:0007669"/>
    <property type="project" value="InterPro"/>
</dbReference>
<dbReference type="Proteomes" id="UP000285060">
    <property type="component" value="Unassembled WGS sequence"/>
</dbReference>
<keyword evidence="5" id="KW-1185">Reference proteome</keyword>
<dbReference type="InterPro" id="IPR017853">
    <property type="entry name" value="GH"/>
</dbReference>
<evidence type="ECO:0000256" key="1">
    <source>
        <dbReference type="ARBA" id="ARBA00022801"/>
    </source>
</evidence>
<dbReference type="SUPFAM" id="SSF51445">
    <property type="entry name" value="(Trans)glycosidases"/>
    <property type="match status" value="1"/>
</dbReference>
<proteinExistence type="predicted"/>
<dbReference type="PROSITE" id="PS01095">
    <property type="entry name" value="GH18_1"/>
    <property type="match status" value="1"/>
</dbReference>
<comment type="caution">
    <text evidence="4">The sequence shown here is derived from an EMBL/GenBank/DDBJ whole genome shotgun (WGS) entry which is preliminary data.</text>
</comment>
<accession>A0A3R7AFE7</accession>
<dbReference type="PROSITE" id="PS51910">
    <property type="entry name" value="GH18_2"/>
    <property type="match status" value="1"/>
</dbReference>
<name>A0A3R7AFE7_9STRA</name>
<dbReference type="AlphaFoldDB" id="A0A3R7AFE7"/>
<evidence type="ECO:0000313" key="5">
    <source>
        <dbReference type="Proteomes" id="UP000285060"/>
    </source>
</evidence>
<dbReference type="VEuPathDB" id="FungiDB:H310_00225"/>
<evidence type="ECO:0000259" key="3">
    <source>
        <dbReference type="PROSITE" id="PS51910"/>
    </source>
</evidence>
<dbReference type="Gene3D" id="3.20.20.80">
    <property type="entry name" value="Glycosidases"/>
    <property type="match status" value="1"/>
</dbReference>
<feature type="domain" description="GH18" evidence="3">
    <location>
        <begin position="1"/>
        <end position="187"/>
    </location>
</feature>
<dbReference type="GO" id="GO:0005975">
    <property type="term" value="P:carbohydrate metabolic process"/>
    <property type="evidence" value="ECO:0007669"/>
    <property type="project" value="InterPro"/>
</dbReference>
<reference evidence="4 5" key="1">
    <citation type="submission" date="2018-08" db="EMBL/GenBank/DDBJ databases">
        <title>Aphanomyces genome sequencing and annotation.</title>
        <authorList>
            <person name="Minardi D."/>
            <person name="Oidtmann B."/>
            <person name="Van Der Giezen M."/>
            <person name="Studholme D.J."/>
        </authorList>
    </citation>
    <scope>NUCLEOTIDE SEQUENCE [LARGE SCALE GENOMIC DNA]</scope>
    <source>
        <strain evidence="4 5">NJM0002</strain>
    </source>
</reference>
<organism evidence="4 5">
    <name type="scientific">Aphanomyces invadans</name>
    <dbReference type="NCBI Taxonomy" id="157072"/>
    <lineage>
        <taxon>Eukaryota</taxon>
        <taxon>Sar</taxon>
        <taxon>Stramenopiles</taxon>
        <taxon>Oomycota</taxon>
        <taxon>Saprolegniomycetes</taxon>
        <taxon>Saprolegniales</taxon>
        <taxon>Verrucalvaceae</taxon>
        <taxon>Aphanomyces</taxon>
    </lineage>
</organism>
<dbReference type="InterPro" id="IPR001579">
    <property type="entry name" value="Glyco_hydro_18_chit_AS"/>
</dbReference>
<dbReference type="InterPro" id="IPR001223">
    <property type="entry name" value="Glyco_hydro18_cat"/>
</dbReference>
<protein>
    <recommendedName>
        <fullName evidence="3">GH18 domain-containing protein</fullName>
    </recommendedName>
</protein>
<evidence type="ECO:0000256" key="2">
    <source>
        <dbReference type="ARBA" id="ARBA00023295"/>
    </source>
</evidence>
<keyword evidence="2" id="KW-0326">Glycosidase</keyword>
<dbReference type="EMBL" id="QUSY01000024">
    <property type="protein sequence ID" value="RHY34580.1"/>
    <property type="molecule type" value="Genomic_DNA"/>
</dbReference>
<gene>
    <name evidence="4" type="ORF">DYB32_000848</name>
</gene>
<evidence type="ECO:0000313" key="4">
    <source>
        <dbReference type="EMBL" id="RHY34580.1"/>
    </source>
</evidence>
<keyword evidence="1" id="KW-0378">Hydrolase</keyword>
<sequence length="187" mass="21562">MLCAISSRDRRYGFDGVDIDDETANMIINKGKWKDYHGQTVVDYLTALRKGLDQAQLPDEPRYILSWDEFPQSWTKTDCELYNYDDGWHRCWEPRIADIVDFINIMFYNMYGFPTFGNPFLDLMATHLPALVLPAIKDPKKIILGACSGTMLWSATIDILHENSSCLRRMGRTGNYGVKMPFRAPHP</sequence>